<organism evidence="6 7">
    <name type="scientific">Tenacibaculum holothuriorum</name>
    <dbReference type="NCBI Taxonomy" id="1635173"/>
    <lineage>
        <taxon>Bacteria</taxon>
        <taxon>Pseudomonadati</taxon>
        <taxon>Bacteroidota</taxon>
        <taxon>Flavobacteriia</taxon>
        <taxon>Flavobacteriales</taxon>
        <taxon>Flavobacteriaceae</taxon>
        <taxon>Tenacibaculum</taxon>
    </lineage>
</organism>
<dbReference type="EMBL" id="LAPZ01000003">
    <property type="protein sequence ID" value="OSY88579.1"/>
    <property type="molecule type" value="Genomic_DNA"/>
</dbReference>
<dbReference type="GO" id="GO:0043565">
    <property type="term" value="F:sequence-specific DNA binding"/>
    <property type="evidence" value="ECO:0007669"/>
    <property type="project" value="InterPro"/>
</dbReference>
<evidence type="ECO:0000256" key="1">
    <source>
        <dbReference type="ARBA" id="ARBA00023015"/>
    </source>
</evidence>
<feature type="domain" description="HTH araC/xylS-type" evidence="5">
    <location>
        <begin position="244"/>
        <end position="346"/>
    </location>
</feature>
<keyword evidence="2" id="KW-0238">DNA-binding</keyword>
<feature type="transmembrane region" description="Helical" evidence="4">
    <location>
        <begin position="104"/>
        <end position="122"/>
    </location>
</feature>
<dbReference type="InterPro" id="IPR020449">
    <property type="entry name" value="Tscrpt_reg_AraC-type_HTH"/>
</dbReference>
<dbReference type="PANTHER" id="PTHR43280">
    <property type="entry name" value="ARAC-FAMILY TRANSCRIPTIONAL REGULATOR"/>
    <property type="match status" value="1"/>
</dbReference>
<dbReference type="InterPro" id="IPR018060">
    <property type="entry name" value="HTH_AraC"/>
</dbReference>
<accession>A0A1Y2PFT1</accession>
<proteinExistence type="predicted"/>
<evidence type="ECO:0000256" key="3">
    <source>
        <dbReference type="ARBA" id="ARBA00023163"/>
    </source>
</evidence>
<dbReference type="Gene3D" id="1.10.10.60">
    <property type="entry name" value="Homeodomain-like"/>
    <property type="match status" value="2"/>
</dbReference>
<feature type="transmembrane region" description="Helical" evidence="4">
    <location>
        <begin position="64"/>
        <end position="88"/>
    </location>
</feature>
<evidence type="ECO:0000259" key="5">
    <source>
        <dbReference type="PROSITE" id="PS01124"/>
    </source>
</evidence>
<keyword evidence="4" id="KW-1133">Transmembrane helix</keyword>
<feature type="transmembrane region" description="Helical" evidence="4">
    <location>
        <begin position="6"/>
        <end position="28"/>
    </location>
</feature>
<dbReference type="InParanoid" id="A0A1Y2PFT1"/>
<dbReference type="RefSeq" id="WP_233131521.1">
    <property type="nucleotide sequence ID" value="NZ_LAPZ01000003.1"/>
</dbReference>
<dbReference type="AlphaFoldDB" id="A0A1Y2PFT1"/>
<dbReference type="PROSITE" id="PS00041">
    <property type="entry name" value="HTH_ARAC_FAMILY_1"/>
    <property type="match status" value="1"/>
</dbReference>
<feature type="transmembrane region" description="Helical" evidence="4">
    <location>
        <begin position="194"/>
        <end position="213"/>
    </location>
</feature>
<feature type="transmembrane region" description="Helical" evidence="4">
    <location>
        <begin position="35"/>
        <end position="52"/>
    </location>
</feature>
<reference evidence="6 7" key="1">
    <citation type="submission" date="2015-03" db="EMBL/GenBank/DDBJ databases">
        <title>Genome sequence of Tenacibaculum sp. S2-2, isolated from intestinal microbiota of sea cucumber, Apostichopus japonicas.</title>
        <authorList>
            <person name="Shao Z."/>
            <person name="Wang L."/>
            <person name="Li X."/>
        </authorList>
    </citation>
    <scope>NUCLEOTIDE SEQUENCE [LARGE SCALE GENOMIC DNA]</scope>
    <source>
        <strain evidence="6 7">S2-2</strain>
    </source>
</reference>
<sequence>MNFENPILFFICSLGVFNGFLVAIYFLLFNKQKRIPNFLFGLLVLFLSIRIGKSVYRIFMPKEMIDITIMQIGLSACFLIGISLFYYLKSSIENKQQIPKSWKLHFLMLFLIIITVGIVKPYKSNYEFWGTFIWVIYSTWGLYLIASAFILKDIFYKLFSKVEKCTTAEYWLLAVLIGNILIYIAYIIGYYYLYFIGTITFSLVFYGLLFFFLSKNNRETIFRDIPQKYAAKKIEDTEATELIDKLRILIEKDELYKNSDIKLQKVAKELQLTSHKLSQLLNDNLGKSFSVFINDYRVEEAKKLLKESDKLTLEAIGYEAGFSSKSNFYATFKKVVGKTPSEYKSQF</sequence>
<dbReference type="SMART" id="SM00342">
    <property type="entry name" value="HTH_ARAC"/>
    <property type="match status" value="1"/>
</dbReference>
<protein>
    <recommendedName>
        <fullName evidence="5">HTH araC/xylS-type domain-containing protein</fullName>
    </recommendedName>
</protein>
<dbReference type="Pfam" id="PF12833">
    <property type="entry name" value="HTH_18"/>
    <property type="match status" value="1"/>
</dbReference>
<name>A0A1Y2PFT1_9FLAO</name>
<dbReference type="InterPro" id="IPR018062">
    <property type="entry name" value="HTH_AraC-typ_CS"/>
</dbReference>
<feature type="transmembrane region" description="Helical" evidence="4">
    <location>
        <begin position="128"/>
        <end position="150"/>
    </location>
</feature>
<evidence type="ECO:0000313" key="7">
    <source>
        <dbReference type="Proteomes" id="UP000194221"/>
    </source>
</evidence>
<dbReference type="PRINTS" id="PR00032">
    <property type="entry name" value="HTHARAC"/>
</dbReference>
<evidence type="ECO:0000256" key="4">
    <source>
        <dbReference type="SAM" id="Phobius"/>
    </source>
</evidence>
<dbReference type="PANTHER" id="PTHR43280:SF29">
    <property type="entry name" value="ARAC-FAMILY TRANSCRIPTIONAL REGULATOR"/>
    <property type="match status" value="1"/>
</dbReference>
<dbReference type="Proteomes" id="UP000194221">
    <property type="component" value="Unassembled WGS sequence"/>
</dbReference>
<feature type="transmembrane region" description="Helical" evidence="4">
    <location>
        <begin position="170"/>
        <end position="188"/>
    </location>
</feature>
<evidence type="ECO:0000313" key="6">
    <source>
        <dbReference type="EMBL" id="OSY88579.1"/>
    </source>
</evidence>
<dbReference type="SUPFAM" id="SSF46689">
    <property type="entry name" value="Homeodomain-like"/>
    <property type="match status" value="1"/>
</dbReference>
<comment type="caution">
    <text evidence="6">The sequence shown here is derived from an EMBL/GenBank/DDBJ whole genome shotgun (WGS) entry which is preliminary data.</text>
</comment>
<keyword evidence="4" id="KW-0472">Membrane</keyword>
<keyword evidence="1" id="KW-0805">Transcription regulation</keyword>
<dbReference type="GO" id="GO:0003700">
    <property type="term" value="F:DNA-binding transcription factor activity"/>
    <property type="evidence" value="ECO:0007669"/>
    <property type="project" value="InterPro"/>
</dbReference>
<dbReference type="InterPro" id="IPR009057">
    <property type="entry name" value="Homeodomain-like_sf"/>
</dbReference>
<gene>
    <name evidence="6" type="ORF">WH52_05495</name>
</gene>
<keyword evidence="7" id="KW-1185">Reference proteome</keyword>
<evidence type="ECO:0000256" key="2">
    <source>
        <dbReference type="ARBA" id="ARBA00023125"/>
    </source>
</evidence>
<keyword evidence="3" id="KW-0804">Transcription</keyword>
<dbReference type="STRING" id="1635173.WH52_05495"/>
<dbReference type="PROSITE" id="PS01124">
    <property type="entry name" value="HTH_ARAC_FAMILY_2"/>
    <property type="match status" value="1"/>
</dbReference>
<keyword evidence="4" id="KW-0812">Transmembrane</keyword>